<reference evidence="10" key="1">
    <citation type="journal article" date="2010" name="Genome Res.">
        <title>Population genomic sequencing of Coccidioides fungi reveals recent hybridization and transposon control.</title>
        <authorList>
            <person name="Neafsey D.E."/>
            <person name="Barker B.M."/>
            <person name="Sharpton T.J."/>
            <person name="Stajich J.E."/>
            <person name="Park D.J."/>
            <person name="Whiston E."/>
            <person name="Hung C.-Y."/>
            <person name="McMahan C."/>
            <person name="White J."/>
            <person name="Sykes S."/>
            <person name="Heiman D."/>
            <person name="Young S."/>
            <person name="Zeng Q."/>
            <person name="Abouelleil A."/>
            <person name="Aftuck L."/>
            <person name="Bessette D."/>
            <person name="Brown A."/>
            <person name="FitzGerald M."/>
            <person name="Lui A."/>
            <person name="Macdonald J.P."/>
            <person name="Priest M."/>
            <person name="Orbach M.J."/>
            <person name="Galgiani J.N."/>
            <person name="Kirkland T.N."/>
            <person name="Cole G.T."/>
            <person name="Birren B.W."/>
            <person name="Henn M.R."/>
            <person name="Taylor J.W."/>
            <person name="Rounsley S.D."/>
        </authorList>
    </citation>
    <scope>NUCLEOTIDE SEQUENCE [LARGE SCALE GENOMIC DNA]</scope>
    <source>
        <strain evidence="10">RMSCC 757 / Silveira</strain>
    </source>
</reference>
<dbReference type="AlphaFoldDB" id="E9DGE6"/>
<dbReference type="GO" id="GO:0004497">
    <property type="term" value="F:monooxygenase activity"/>
    <property type="evidence" value="ECO:0007669"/>
    <property type="project" value="UniProtKB-KW"/>
</dbReference>
<keyword evidence="6" id="KW-0560">Oxidoreductase</keyword>
<evidence type="ECO:0000256" key="8">
    <source>
        <dbReference type="SAM" id="MobiDB-lite"/>
    </source>
</evidence>
<evidence type="ECO:0000256" key="5">
    <source>
        <dbReference type="ARBA" id="ARBA00022857"/>
    </source>
</evidence>
<dbReference type="InterPro" id="IPR036188">
    <property type="entry name" value="FAD/NAD-bd_sf"/>
</dbReference>
<proteinExistence type="inferred from homology"/>
<keyword evidence="7 9" id="KW-0503">Monooxygenase</keyword>
<evidence type="ECO:0000256" key="3">
    <source>
        <dbReference type="ARBA" id="ARBA00022630"/>
    </source>
</evidence>
<dbReference type="PANTHER" id="PTHR43098">
    <property type="entry name" value="L-ORNITHINE N(5)-MONOOXYGENASE-RELATED"/>
    <property type="match status" value="1"/>
</dbReference>
<evidence type="ECO:0000256" key="2">
    <source>
        <dbReference type="ARBA" id="ARBA00010139"/>
    </source>
</evidence>
<dbReference type="SUPFAM" id="SSF51905">
    <property type="entry name" value="FAD/NAD(P)-binding domain"/>
    <property type="match status" value="1"/>
</dbReference>
<keyword evidence="3" id="KW-0285">Flavoprotein</keyword>
<gene>
    <name evidence="9" type="ORF">CPSG_08895</name>
</gene>
<feature type="compositionally biased region" description="Polar residues" evidence="8">
    <location>
        <begin position="278"/>
        <end position="291"/>
    </location>
</feature>
<evidence type="ECO:0000256" key="4">
    <source>
        <dbReference type="ARBA" id="ARBA00022827"/>
    </source>
</evidence>
<organism evidence="10">
    <name type="scientific">Coccidioides posadasii (strain RMSCC 757 / Silveira)</name>
    <name type="common">Valley fever fungus</name>
    <dbReference type="NCBI Taxonomy" id="443226"/>
    <lineage>
        <taxon>Eukaryota</taxon>
        <taxon>Fungi</taxon>
        <taxon>Dikarya</taxon>
        <taxon>Ascomycota</taxon>
        <taxon>Pezizomycotina</taxon>
        <taxon>Eurotiomycetes</taxon>
        <taxon>Eurotiomycetidae</taxon>
        <taxon>Onygenales</taxon>
        <taxon>Onygenaceae</taxon>
        <taxon>Coccidioides</taxon>
    </lineage>
</organism>
<dbReference type="VEuPathDB" id="FungiDB:CPSG_08895"/>
<protein>
    <submittedName>
        <fullName evidence="9">Cyclododecanone monooxygenase</fullName>
    </submittedName>
</protein>
<dbReference type="EMBL" id="GL636505">
    <property type="protein sequence ID" value="EFW14637.1"/>
    <property type="molecule type" value="Genomic_DNA"/>
</dbReference>
<accession>E9DGE6</accession>
<evidence type="ECO:0000256" key="1">
    <source>
        <dbReference type="ARBA" id="ARBA00001974"/>
    </source>
</evidence>
<comment type="cofactor">
    <cofactor evidence="1">
        <name>FAD</name>
        <dbReference type="ChEBI" id="CHEBI:57692"/>
    </cofactor>
</comment>
<keyword evidence="4" id="KW-0274">FAD</keyword>
<dbReference type="HOGENOM" id="CLU_762917_0_0_1"/>
<reference evidence="10" key="2">
    <citation type="submission" date="2010-03" db="EMBL/GenBank/DDBJ databases">
        <title>The genome sequence of Coccidioides posadasii strain Silveira.</title>
        <authorList>
            <consortium name="The Broad Institute Genome Sequencing Center for Infectious Disease"/>
            <person name="Neafsey D."/>
            <person name="Orbach M."/>
            <person name="Henn M.R."/>
            <person name="Cole G.T."/>
            <person name="Galgiani J."/>
            <person name="Gardner M.J."/>
            <person name="Kirkland T.N."/>
            <person name="Taylor J.W."/>
            <person name="Young S.K."/>
            <person name="Zeng Q."/>
            <person name="Koehrsen M."/>
            <person name="Alvarado L."/>
            <person name="Berlin A."/>
            <person name="Borenstein D."/>
            <person name="Chapman S.B."/>
            <person name="Chen Z."/>
            <person name="Engels R."/>
            <person name="Freedman E."/>
            <person name="Gellesch M."/>
            <person name="Goldberg J."/>
            <person name="Griggs A."/>
            <person name="Gujja S."/>
            <person name="Heilman E."/>
            <person name="Heiman D."/>
            <person name="Howarth C."/>
            <person name="Jen D."/>
            <person name="Larson L."/>
            <person name="Mehta T."/>
            <person name="Neiman D."/>
            <person name="Park D."/>
            <person name="Pearson M."/>
            <person name="Richards J."/>
            <person name="Roberts A."/>
            <person name="Saif S."/>
            <person name="Shea T."/>
            <person name="Shenoy N."/>
            <person name="Sisk P."/>
            <person name="Stolte C."/>
            <person name="Sykes S."/>
            <person name="Walk T."/>
            <person name="White J."/>
            <person name="Yandava C."/>
            <person name="Haas B."/>
            <person name="Nusbaum C."/>
            <person name="Birren B."/>
        </authorList>
    </citation>
    <scope>NUCLEOTIDE SEQUENCE [LARGE SCALE GENOMIC DNA]</scope>
    <source>
        <strain evidence="10">RMSCC 757 / Silveira</strain>
    </source>
</reference>
<dbReference type="VEuPathDB" id="FungiDB:D8B26_007008"/>
<sequence length="363" mass="40030">MQKRSGDIFSLYEKSLFQTEVLALDWDQSSQQWSATTHRNDRICAKFVATASGLLHNPKLSGIPGIGAFKGHSFHTTRWDYSYTGGDTAGGLDRISDKGIGIIGTGMTSIQAIPHLAEGAKHPYVFQRTPSSIDIRKDGPIDWKRMENFNIIVTGGHQDEDLINDNLTDILHNLAIFGGPSQGTAAAQNQNKLHLADFHKINPIRARVDGPNFKFPSSPTYNESDFLRYWGSHSWDNFLFASCARLLGRNDKSLCCTAGAQYDNHFSQFKGDAGGHIDSSSVKNGHNQKQPQEWRKSPKPEYLPIVHGGVNQMLFVLYIVVSGNGGGCTCTRDLDYGIPVNFLLGVPPTIPLDASIWLDADHT</sequence>
<dbReference type="eggNOG" id="KOG1399">
    <property type="taxonomic scope" value="Eukaryota"/>
</dbReference>
<feature type="region of interest" description="Disordered" evidence="8">
    <location>
        <begin position="277"/>
        <end position="299"/>
    </location>
</feature>
<dbReference type="PANTHER" id="PTHR43098:SF4">
    <property type="entry name" value="BLR3857 PROTEIN"/>
    <property type="match status" value="1"/>
</dbReference>
<keyword evidence="5" id="KW-0521">NADP</keyword>
<dbReference type="STRING" id="443226.E9DGE6"/>
<dbReference type="InterPro" id="IPR050775">
    <property type="entry name" value="FAD-binding_Monooxygenases"/>
</dbReference>
<evidence type="ECO:0000256" key="7">
    <source>
        <dbReference type="ARBA" id="ARBA00023033"/>
    </source>
</evidence>
<evidence type="ECO:0000313" key="10">
    <source>
        <dbReference type="Proteomes" id="UP000002497"/>
    </source>
</evidence>
<comment type="similarity">
    <text evidence="2">Belongs to the FAD-binding monooxygenase family.</text>
</comment>
<name>E9DGE6_COCPS</name>
<keyword evidence="10" id="KW-1185">Reference proteome</keyword>
<evidence type="ECO:0000313" key="9">
    <source>
        <dbReference type="EMBL" id="EFW14637.1"/>
    </source>
</evidence>
<dbReference type="Gene3D" id="3.50.50.60">
    <property type="entry name" value="FAD/NAD(P)-binding domain"/>
    <property type="match status" value="1"/>
</dbReference>
<dbReference type="VEuPathDB" id="FungiDB:D8B26_007009"/>
<evidence type="ECO:0000256" key="6">
    <source>
        <dbReference type="ARBA" id="ARBA00023002"/>
    </source>
</evidence>
<dbReference type="Proteomes" id="UP000002497">
    <property type="component" value="Unassembled WGS sequence"/>
</dbReference>